<dbReference type="InterPro" id="IPR034294">
    <property type="entry name" value="Aquaporin_transptr"/>
</dbReference>
<accession>A0A1I2IWR7</accession>
<gene>
    <name evidence="8" type="ORF">SAMN02745121_09044</name>
</gene>
<dbReference type="PROSITE" id="PS00221">
    <property type="entry name" value="MIP"/>
    <property type="match status" value="1"/>
</dbReference>
<evidence type="ECO:0000256" key="1">
    <source>
        <dbReference type="ARBA" id="ARBA00004141"/>
    </source>
</evidence>
<dbReference type="PANTHER" id="PTHR45724">
    <property type="entry name" value="AQUAPORIN NIP2-1"/>
    <property type="match status" value="1"/>
</dbReference>
<dbReference type="Proteomes" id="UP000199400">
    <property type="component" value="Unassembled WGS sequence"/>
</dbReference>
<keyword evidence="4 7" id="KW-1133">Transmembrane helix</keyword>
<evidence type="ECO:0000256" key="5">
    <source>
        <dbReference type="ARBA" id="ARBA00023136"/>
    </source>
</evidence>
<dbReference type="GO" id="GO:0015267">
    <property type="term" value="F:channel activity"/>
    <property type="evidence" value="ECO:0007669"/>
    <property type="project" value="InterPro"/>
</dbReference>
<evidence type="ECO:0000313" key="9">
    <source>
        <dbReference type="Proteomes" id="UP000199400"/>
    </source>
</evidence>
<dbReference type="OrthoDB" id="9807293at2"/>
<sequence>MKNYVTEFTGTFLFVFSIALAVAHAGALAPLVIGAALMCMVYMGGHISGGHYNPAVTLAIFLRGKLAPPAALGYVGSQLAGATFAAALAPVVTQQVFLVAPGNVGHTPALLVETIFTFTLVLVVLNVATDDAVAKNSFYGLAIGFTIVVAAFAGGSISGGAFNPAVGLGSALAAMGSKSVGHAWLYLVGPLGGALLATFVYHLQHPRTNA</sequence>
<protein>
    <submittedName>
        <fullName evidence="8">Aquaporin Z</fullName>
    </submittedName>
</protein>
<feature type="transmembrane region" description="Helical" evidence="7">
    <location>
        <begin position="66"/>
        <end position="89"/>
    </location>
</feature>
<evidence type="ECO:0000256" key="4">
    <source>
        <dbReference type="ARBA" id="ARBA00022989"/>
    </source>
</evidence>
<keyword evidence="5 7" id="KW-0472">Membrane</keyword>
<dbReference type="RefSeq" id="WP_096330866.1">
    <property type="nucleotide sequence ID" value="NZ_FOMX01000094.1"/>
</dbReference>
<dbReference type="Gene3D" id="1.20.1080.10">
    <property type="entry name" value="Glycerol uptake facilitator protein"/>
    <property type="match status" value="1"/>
</dbReference>
<evidence type="ECO:0000256" key="2">
    <source>
        <dbReference type="ARBA" id="ARBA00022448"/>
    </source>
</evidence>
<comment type="subcellular location">
    <subcellularLocation>
        <location evidence="1">Membrane</location>
        <topology evidence="1">Multi-pass membrane protein</topology>
    </subcellularLocation>
</comment>
<feature type="transmembrane region" description="Helical" evidence="7">
    <location>
        <begin position="12"/>
        <end position="45"/>
    </location>
</feature>
<dbReference type="GO" id="GO:0016020">
    <property type="term" value="C:membrane"/>
    <property type="evidence" value="ECO:0007669"/>
    <property type="project" value="UniProtKB-SubCell"/>
</dbReference>
<name>A0A1I2IWR7_9BACT</name>
<dbReference type="SUPFAM" id="SSF81338">
    <property type="entry name" value="Aquaporin-like"/>
    <property type="match status" value="1"/>
</dbReference>
<keyword evidence="2 6" id="KW-0813">Transport</keyword>
<reference evidence="9" key="1">
    <citation type="submission" date="2016-10" db="EMBL/GenBank/DDBJ databases">
        <authorList>
            <person name="Varghese N."/>
            <person name="Submissions S."/>
        </authorList>
    </citation>
    <scope>NUCLEOTIDE SEQUENCE [LARGE SCALE GENOMIC DNA]</scope>
    <source>
        <strain evidence="9">ATCC 25963</strain>
    </source>
</reference>
<keyword evidence="3 6" id="KW-0812">Transmembrane</keyword>
<dbReference type="InterPro" id="IPR022357">
    <property type="entry name" value="MIP_CS"/>
</dbReference>
<evidence type="ECO:0000256" key="7">
    <source>
        <dbReference type="SAM" id="Phobius"/>
    </source>
</evidence>
<organism evidence="8 9">
    <name type="scientific">Nannocystis exedens</name>
    <dbReference type="NCBI Taxonomy" id="54"/>
    <lineage>
        <taxon>Bacteria</taxon>
        <taxon>Pseudomonadati</taxon>
        <taxon>Myxococcota</taxon>
        <taxon>Polyangia</taxon>
        <taxon>Nannocystales</taxon>
        <taxon>Nannocystaceae</taxon>
        <taxon>Nannocystis</taxon>
    </lineage>
</organism>
<dbReference type="PANTHER" id="PTHR45724:SF13">
    <property type="entry name" value="AQUAPORIN NIP1-1-RELATED"/>
    <property type="match status" value="1"/>
</dbReference>
<evidence type="ECO:0000313" key="8">
    <source>
        <dbReference type="EMBL" id="SFF46629.1"/>
    </source>
</evidence>
<dbReference type="InterPro" id="IPR000425">
    <property type="entry name" value="MIP"/>
</dbReference>
<feature type="transmembrane region" description="Helical" evidence="7">
    <location>
        <begin position="140"/>
        <end position="163"/>
    </location>
</feature>
<dbReference type="AlphaFoldDB" id="A0A1I2IWR7"/>
<dbReference type="STRING" id="54.SAMN02745121_09044"/>
<dbReference type="PRINTS" id="PR00783">
    <property type="entry name" value="MINTRINSICP"/>
</dbReference>
<evidence type="ECO:0000256" key="3">
    <source>
        <dbReference type="ARBA" id="ARBA00022692"/>
    </source>
</evidence>
<dbReference type="Pfam" id="PF00230">
    <property type="entry name" value="MIP"/>
    <property type="match status" value="1"/>
</dbReference>
<proteinExistence type="inferred from homology"/>
<keyword evidence="9" id="KW-1185">Reference proteome</keyword>
<feature type="transmembrane region" description="Helical" evidence="7">
    <location>
        <begin position="183"/>
        <end position="203"/>
    </location>
</feature>
<comment type="similarity">
    <text evidence="6">Belongs to the MIP/aquaporin (TC 1.A.8) family.</text>
</comment>
<evidence type="ECO:0000256" key="6">
    <source>
        <dbReference type="RuleBase" id="RU000477"/>
    </source>
</evidence>
<dbReference type="InterPro" id="IPR023271">
    <property type="entry name" value="Aquaporin-like"/>
</dbReference>
<feature type="transmembrane region" description="Helical" evidence="7">
    <location>
        <begin position="109"/>
        <end position="128"/>
    </location>
</feature>
<dbReference type="EMBL" id="FOMX01000094">
    <property type="protein sequence ID" value="SFF46629.1"/>
    <property type="molecule type" value="Genomic_DNA"/>
</dbReference>